<reference evidence="2" key="1">
    <citation type="submission" date="2022-07" db="EMBL/GenBank/DDBJ databases">
        <authorList>
            <person name="Macas J."/>
            <person name="Novak P."/>
            <person name="Neumann P."/>
        </authorList>
    </citation>
    <scope>NUCLEOTIDE SEQUENCE</scope>
</reference>
<keyword evidence="1" id="KW-0732">Signal</keyword>
<evidence type="ECO:0000313" key="3">
    <source>
        <dbReference type="Proteomes" id="UP001152484"/>
    </source>
</evidence>
<dbReference type="InterPro" id="IPR032675">
    <property type="entry name" value="LRR_dom_sf"/>
</dbReference>
<feature type="chain" id="PRO_5040475154" description="F-box domain-containing protein" evidence="1">
    <location>
        <begin position="16"/>
        <end position="415"/>
    </location>
</feature>
<dbReference type="SUPFAM" id="SSF81383">
    <property type="entry name" value="F-box domain"/>
    <property type="match status" value="1"/>
</dbReference>
<dbReference type="Gene3D" id="3.80.10.10">
    <property type="entry name" value="Ribonuclease Inhibitor"/>
    <property type="match status" value="1"/>
</dbReference>
<evidence type="ECO:0000256" key="1">
    <source>
        <dbReference type="SAM" id="SignalP"/>
    </source>
</evidence>
<dbReference type="InterPro" id="IPR050232">
    <property type="entry name" value="FBL13/AtMIF1-like"/>
</dbReference>
<dbReference type="SUPFAM" id="SSF52047">
    <property type="entry name" value="RNI-like"/>
    <property type="match status" value="1"/>
</dbReference>
<dbReference type="AlphaFoldDB" id="A0A9P0ZTD3"/>
<sequence length="415" mass="48066">MIILVLPFRIFLCLSDLLYMEVEDRISGLPLDILAHILGLLRIKEAAKPAILCTSLRDAWLSLTHLHFDGEFFNKVWTYYMAESTMSIINTIIIKHNGPIQKFVFDFSFRRYMDKSRWFELDELLLGLTHKGIEEIHLRFFGYTAYILPEFIFSCLTLKTLHLSGVFFEQISTPCIFPNVTSLFLENIRFYDRKCVAAELPMLRNLTCESISSVNFTAPKLRSLKFSIHHDSTIAAKYRPLIHPVKLDFRTVHSLHLENTNLKGFVEVLSRAGCEQSTLNVEYLQLCMLYATHLDNISACFHLLQMCPKLTELHIHTRFRAVGSAEEQLDLPKHTLAQTFNSIRSLSIICWLNGSRLEMIFFKWLLSRFPALEKVVFFPHNKDGAQNLSENMETLLCFLRANLEAEMSYSYVSNV</sequence>
<evidence type="ECO:0000313" key="2">
    <source>
        <dbReference type="EMBL" id="CAH9111697.1"/>
    </source>
</evidence>
<protein>
    <recommendedName>
        <fullName evidence="4">F-box domain-containing protein</fullName>
    </recommendedName>
</protein>
<comment type="caution">
    <text evidence="2">The sequence shown here is derived from an EMBL/GenBank/DDBJ whole genome shotgun (WGS) entry which is preliminary data.</text>
</comment>
<dbReference type="PANTHER" id="PTHR31900">
    <property type="entry name" value="F-BOX/RNI SUPERFAMILY PROTEIN-RELATED"/>
    <property type="match status" value="1"/>
</dbReference>
<dbReference type="OrthoDB" id="1722980at2759"/>
<dbReference type="PANTHER" id="PTHR31900:SF30">
    <property type="entry name" value="SUPERFAMILY PROTEIN, PUTATIVE-RELATED"/>
    <property type="match status" value="1"/>
</dbReference>
<evidence type="ECO:0008006" key="4">
    <source>
        <dbReference type="Google" id="ProtNLM"/>
    </source>
</evidence>
<dbReference type="EMBL" id="CAMAPE010000054">
    <property type="protein sequence ID" value="CAH9111697.1"/>
    <property type="molecule type" value="Genomic_DNA"/>
</dbReference>
<dbReference type="Proteomes" id="UP001152484">
    <property type="component" value="Unassembled WGS sequence"/>
</dbReference>
<keyword evidence="3" id="KW-1185">Reference proteome</keyword>
<dbReference type="InterPro" id="IPR036047">
    <property type="entry name" value="F-box-like_dom_sf"/>
</dbReference>
<name>A0A9P0ZTD3_CUSEU</name>
<gene>
    <name evidence="2" type="ORF">CEURO_LOCUS19370</name>
</gene>
<accession>A0A9P0ZTD3</accession>
<organism evidence="2 3">
    <name type="scientific">Cuscuta europaea</name>
    <name type="common">European dodder</name>
    <dbReference type="NCBI Taxonomy" id="41803"/>
    <lineage>
        <taxon>Eukaryota</taxon>
        <taxon>Viridiplantae</taxon>
        <taxon>Streptophyta</taxon>
        <taxon>Embryophyta</taxon>
        <taxon>Tracheophyta</taxon>
        <taxon>Spermatophyta</taxon>
        <taxon>Magnoliopsida</taxon>
        <taxon>eudicotyledons</taxon>
        <taxon>Gunneridae</taxon>
        <taxon>Pentapetalae</taxon>
        <taxon>asterids</taxon>
        <taxon>lamiids</taxon>
        <taxon>Solanales</taxon>
        <taxon>Convolvulaceae</taxon>
        <taxon>Cuscuteae</taxon>
        <taxon>Cuscuta</taxon>
        <taxon>Cuscuta subgen. Cuscuta</taxon>
    </lineage>
</organism>
<proteinExistence type="predicted"/>
<feature type="signal peptide" evidence="1">
    <location>
        <begin position="1"/>
        <end position="15"/>
    </location>
</feature>